<protein>
    <submittedName>
        <fullName evidence="1">Uncharacterized protein</fullName>
    </submittedName>
</protein>
<comment type="caution">
    <text evidence="1">The sequence shown here is derived from an EMBL/GenBank/DDBJ whole genome shotgun (WGS) entry which is preliminary data.</text>
</comment>
<dbReference type="AlphaFoldDB" id="A0A391NUA4"/>
<gene>
    <name evidence="1" type="ORF">KIPB_015424</name>
</gene>
<organism evidence="1 2">
    <name type="scientific">Kipferlia bialata</name>
    <dbReference type="NCBI Taxonomy" id="797122"/>
    <lineage>
        <taxon>Eukaryota</taxon>
        <taxon>Metamonada</taxon>
        <taxon>Carpediemonas-like organisms</taxon>
        <taxon>Kipferlia</taxon>
    </lineage>
</organism>
<evidence type="ECO:0000313" key="1">
    <source>
        <dbReference type="EMBL" id="GCA64801.1"/>
    </source>
</evidence>
<sequence>MYQTLTPRQGYEAMKWLVEQFRGIDLAKLGEMFPDSSSQLSAILLFLVFLLPASLLPTMHSHHDVTEDMTEEGAVGLPLLGEAMGMRANGVETLGVASAPPSLSAYAAPKARVQVQEADMAMKGSALMPPVSGGLAYGGGSPSMSPCLSPCMSPTPCPPRAMGLSQSPSVYDTAPCDTLPSGYTAPSAPSPPPMWQSEQALATMFGPVADASQMCNVLGEYQTDMGMGQGIGQIADIYHFPGDALD</sequence>
<accession>A0A391NUA4</accession>
<proteinExistence type="predicted"/>
<dbReference type="Proteomes" id="UP000265618">
    <property type="component" value="Unassembled WGS sequence"/>
</dbReference>
<name>A0A391NUA4_9EUKA</name>
<evidence type="ECO:0000313" key="2">
    <source>
        <dbReference type="Proteomes" id="UP000265618"/>
    </source>
</evidence>
<reference evidence="1 2" key="1">
    <citation type="journal article" date="2018" name="PLoS ONE">
        <title>The draft genome of Kipferlia bialata reveals reductive genome evolution in fornicate parasites.</title>
        <authorList>
            <person name="Tanifuji G."/>
            <person name="Takabayashi S."/>
            <person name="Kume K."/>
            <person name="Takagi M."/>
            <person name="Nakayama T."/>
            <person name="Kamikawa R."/>
            <person name="Inagaki Y."/>
            <person name="Hashimoto T."/>
        </authorList>
    </citation>
    <scope>NUCLEOTIDE SEQUENCE [LARGE SCALE GENOMIC DNA]</scope>
    <source>
        <strain evidence="1">NY0173</strain>
    </source>
</reference>
<dbReference type="EMBL" id="BDIP01008633">
    <property type="protein sequence ID" value="GCA64801.1"/>
    <property type="molecule type" value="Genomic_DNA"/>
</dbReference>
<keyword evidence="2" id="KW-1185">Reference proteome</keyword>